<dbReference type="STRING" id="266749.SAMN05421876_105254"/>
<keyword evidence="3" id="KW-1185">Reference proteome</keyword>
<sequence>MTKKIAMFNHKGGVSKTTTTFNLGWKLSELGYKVLIIDTDPQCNLTGLCLSLTNDANFEEFYERSGVSNLKEALDPVFSGTLQPLQPANCYEFPNRNGLFLLPGHIDVSEFDVTISIAQELTGSLKLVQNVPGAINQLINLTAEKYDFDYVLIDMSPSVSATNANLLMLSDYFIIPCSPDFFCNMAISSLTSVLPNWFATYNTIKTHPAFKDAIYKFPTTTPKFIGTIQQRYRPRNGEPARSFQAWIDVINKNVNDRLVPALRQNDMIIDEEIFREVAEPEEPYNLINIADFNSLIAQSQVHNTPIFNLTDLQIGQVGQVLDNMIISRDKFNETFTEFANTVVRLTN</sequence>
<dbReference type="Gene3D" id="3.40.50.300">
    <property type="entry name" value="P-loop containing nucleotide triphosphate hydrolases"/>
    <property type="match status" value="1"/>
</dbReference>
<organism evidence="2 3">
    <name type="scientific">Kaistella jeonii</name>
    <dbReference type="NCBI Taxonomy" id="266749"/>
    <lineage>
        <taxon>Bacteria</taxon>
        <taxon>Pseudomonadati</taxon>
        <taxon>Bacteroidota</taxon>
        <taxon>Flavobacteriia</taxon>
        <taxon>Flavobacteriales</taxon>
        <taxon>Weeksellaceae</taxon>
        <taxon>Chryseobacterium group</taxon>
        <taxon>Kaistella</taxon>
    </lineage>
</organism>
<dbReference type="AlphaFoldDB" id="A0A0C1CYG2"/>
<dbReference type="PANTHER" id="PTHR13696">
    <property type="entry name" value="P-LOOP CONTAINING NUCLEOSIDE TRIPHOSPHATE HYDROLASE"/>
    <property type="match status" value="1"/>
</dbReference>
<dbReference type="Pfam" id="PF13614">
    <property type="entry name" value="AAA_31"/>
    <property type="match status" value="1"/>
</dbReference>
<dbReference type="InterPro" id="IPR025669">
    <property type="entry name" value="AAA_dom"/>
</dbReference>
<accession>A0A0C1CYG2</accession>
<dbReference type="InterPro" id="IPR027417">
    <property type="entry name" value="P-loop_NTPase"/>
</dbReference>
<dbReference type="EMBL" id="JSYL01000003">
    <property type="protein sequence ID" value="KIA89436.1"/>
    <property type="molecule type" value="Genomic_DNA"/>
</dbReference>
<dbReference type="PANTHER" id="PTHR13696:SF52">
    <property type="entry name" value="PARA FAMILY PROTEIN CT_582"/>
    <property type="match status" value="1"/>
</dbReference>
<dbReference type="SUPFAM" id="SSF52540">
    <property type="entry name" value="P-loop containing nucleoside triphosphate hydrolases"/>
    <property type="match status" value="1"/>
</dbReference>
<dbReference type="OrthoDB" id="978593at2"/>
<evidence type="ECO:0000259" key="1">
    <source>
        <dbReference type="Pfam" id="PF13614"/>
    </source>
</evidence>
<dbReference type="CDD" id="cd02042">
    <property type="entry name" value="ParAB_family"/>
    <property type="match status" value="1"/>
</dbReference>
<feature type="domain" description="AAA" evidence="1">
    <location>
        <begin position="3"/>
        <end position="195"/>
    </location>
</feature>
<evidence type="ECO:0000313" key="3">
    <source>
        <dbReference type="Proteomes" id="UP000031473"/>
    </source>
</evidence>
<name>A0A0C1CYG2_9FLAO</name>
<reference evidence="2 3" key="1">
    <citation type="submission" date="2014-10" db="EMBL/GenBank/DDBJ databases">
        <title>Kaistella jeonii genome.</title>
        <authorList>
            <person name="Clayton J.T."/>
            <person name="Newman J.D."/>
        </authorList>
    </citation>
    <scope>NUCLEOTIDE SEQUENCE [LARGE SCALE GENOMIC DNA]</scope>
    <source>
        <strain evidence="2 3">DSM 17048</strain>
    </source>
</reference>
<dbReference type="InterPro" id="IPR050678">
    <property type="entry name" value="DNA_Partitioning_ATPase"/>
</dbReference>
<evidence type="ECO:0000313" key="2">
    <source>
        <dbReference type="EMBL" id="KIA89436.1"/>
    </source>
</evidence>
<comment type="caution">
    <text evidence="2">The sequence shown here is derived from an EMBL/GenBank/DDBJ whole genome shotgun (WGS) entry which is preliminary data.</text>
</comment>
<gene>
    <name evidence="2" type="ORF">OA86_07595</name>
</gene>
<dbReference type="RefSeq" id="WP_039351227.1">
    <property type="nucleotide sequence ID" value="NZ_FOLA01000005.1"/>
</dbReference>
<protein>
    <submittedName>
        <fullName evidence="2">Cobyrinic acid a,c-diamide synthase</fullName>
    </submittedName>
</protein>
<proteinExistence type="predicted"/>
<dbReference type="Proteomes" id="UP000031473">
    <property type="component" value="Unassembled WGS sequence"/>
</dbReference>